<gene>
    <name evidence="5" type="ORF">DPC56_05010</name>
</gene>
<evidence type="ECO:0000259" key="3">
    <source>
        <dbReference type="PROSITE" id="PS50162"/>
    </source>
</evidence>
<dbReference type="InterPro" id="IPR003593">
    <property type="entry name" value="AAA+_ATPase"/>
</dbReference>
<evidence type="ECO:0000313" key="6">
    <source>
        <dbReference type="Proteomes" id="UP000249782"/>
    </source>
</evidence>
<dbReference type="Gene3D" id="3.40.50.300">
    <property type="entry name" value="P-loop containing nucleotide triphosphate hydrolases"/>
    <property type="match status" value="1"/>
</dbReference>
<dbReference type="InterPro" id="IPR014774">
    <property type="entry name" value="KaiC-like_dom"/>
</dbReference>
<dbReference type="RefSeq" id="WP_112093980.1">
    <property type="nucleotide sequence ID" value="NZ_QLOE01000005.1"/>
</dbReference>
<dbReference type="PANTHER" id="PTHR43637">
    <property type="entry name" value="UPF0273 PROTEIN TM_0370"/>
    <property type="match status" value="1"/>
</dbReference>
<evidence type="ECO:0000256" key="2">
    <source>
        <dbReference type="ARBA" id="ARBA00022840"/>
    </source>
</evidence>
<dbReference type="GO" id="GO:0006281">
    <property type="term" value="P:DNA repair"/>
    <property type="evidence" value="ECO:0007669"/>
    <property type="project" value="InterPro"/>
</dbReference>
<evidence type="ECO:0000259" key="4">
    <source>
        <dbReference type="PROSITE" id="PS51146"/>
    </source>
</evidence>
<dbReference type="Pfam" id="PF06745">
    <property type="entry name" value="ATPase"/>
    <property type="match status" value="1"/>
</dbReference>
<organism evidence="5 6">
    <name type="scientific">Methanothermobacter tenebrarum</name>
    <dbReference type="NCBI Taxonomy" id="680118"/>
    <lineage>
        <taxon>Archaea</taxon>
        <taxon>Methanobacteriati</taxon>
        <taxon>Methanobacteriota</taxon>
        <taxon>Methanomada group</taxon>
        <taxon>Methanobacteria</taxon>
        <taxon>Methanobacteriales</taxon>
        <taxon>Methanobacteriaceae</taxon>
        <taxon>Methanothermobacter</taxon>
    </lineage>
</organism>
<dbReference type="AlphaFoldDB" id="A0A328PF14"/>
<dbReference type="PROSITE" id="PS51146">
    <property type="entry name" value="KAIC"/>
    <property type="match status" value="1"/>
</dbReference>
<protein>
    <submittedName>
        <fullName evidence="5">Recombinase</fullName>
    </submittedName>
</protein>
<dbReference type="GO" id="GO:0003677">
    <property type="term" value="F:DNA binding"/>
    <property type="evidence" value="ECO:0007669"/>
    <property type="project" value="InterPro"/>
</dbReference>
<feature type="domain" description="RecA family profile 1" evidence="3">
    <location>
        <begin position="6"/>
        <end position="65"/>
    </location>
</feature>
<dbReference type="PROSITE" id="PS50162">
    <property type="entry name" value="RECA_2"/>
    <property type="match status" value="1"/>
</dbReference>
<dbReference type="SMART" id="SM00382">
    <property type="entry name" value="AAA"/>
    <property type="match status" value="1"/>
</dbReference>
<dbReference type="SUPFAM" id="SSF52540">
    <property type="entry name" value="P-loop containing nucleoside triphosphate hydrolases"/>
    <property type="match status" value="1"/>
</dbReference>
<proteinExistence type="predicted"/>
<comment type="caution">
    <text evidence="5">The sequence shown here is derived from an EMBL/GenBank/DDBJ whole genome shotgun (WGS) entry which is preliminary data.</text>
</comment>
<dbReference type="Proteomes" id="UP000249782">
    <property type="component" value="Unassembled WGS sequence"/>
</dbReference>
<accession>A0A328PF14</accession>
<dbReference type="InterPro" id="IPR020588">
    <property type="entry name" value="RecA_ATP-bd"/>
</dbReference>
<sequence length="241" mass="27298">MGELEKLQRISTGIKDLDEILGGFPVGRSILITGDAGSGKTIMSLQFAIKSAENGLRTVYITTEEDETDLNFQCNSFGWNIAPLIEDGRLKIMSLAATRAIITEAEIKIGIESINQDIERLLEEVPPDTRVLIIDNLGSHTGNLTPYEFRNRFDFFVYKLKERNITSLIILDSATAREFNEIALFSVYGAINLIKRENPYTGRRERVMDIVKMRSTRTPVDFIPYRIGENGIEIIEKVKYE</sequence>
<dbReference type="InterPro" id="IPR010624">
    <property type="entry name" value="KaiC_dom"/>
</dbReference>
<dbReference type="InterPro" id="IPR027417">
    <property type="entry name" value="P-loop_NTPase"/>
</dbReference>
<dbReference type="PANTHER" id="PTHR43637:SF2">
    <property type="entry name" value="PROTEIN GVPD 1"/>
    <property type="match status" value="1"/>
</dbReference>
<evidence type="ECO:0000256" key="1">
    <source>
        <dbReference type="ARBA" id="ARBA00022741"/>
    </source>
</evidence>
<dbReference type="EMBL" id="QLOE01000005">
    <property type="protein sequence ID" value="RAO79002.1"/>
    <property type="molecule type" value="Genomic_DNA"/>
</dbReference>
<dbReference type="GO" id="GO:0140664">
    <property type="term" value="F:ATP-dependent DNA damage sensor activity"/>
    <property type="evidence" value="ECO:0007669"/>
    <property type="project" value="InterPro"/>
</dbReference>
<dbReference type="GO" id="GO:0005524">
    <property type="term" value="F:ATP binding"/>
    <property type="evidence" value="ECO:0007669"/>
    <property type="project" value="UniProtKB-KW"/>
</dbReference>
<keyword evidence="6" id="KW-1185">Reference proteome</keyword>
<dbReference type="OrthoDB" id="27015at2157"/>
<keyword evidence="1" id="KW-0547">Nucleotide-binding</keyword>
<reference evidence="5 6" key="1">
    <citation type="submission" date="2018-06" db="EMBL/GenBank/DDBJ databases">
        <title>Draft genome sequence of hyperthermophilic methanogen Methanothermobacter tenebrarum sp. MCM-B 1447.</title>
        <authorList>
            <person name="Pore S.D."/>
            <person name="Dagar S."/>
            <person name="Dhakephalkar P.K."/>
        </authorList>
    </citation>
    <scope>NUCLEOTIDE SEQUENCE [LARGE SCALE GENOMIC DNA]</scope>
    <source>
        <strain evidence="5 6">MCM B 1447</strain>
    </source>
</reference>
<evidence type="ECO:0000313" key="5">
    <source>
        <dbReference type="EMBL" id="RAO79002.1"/>
    </source>
</evidence>
<keyword evidence="2" id="KW-0067">ATP-binding</keyword>
<name>A0A328PF14_9EURY</name>
<feature type="domain" description="KaiC" evidence="4">
    <location>
        <begin position="8"/>
        <end position="241"/>
    </location>
</feature>